<dbReference type="AlphaFoldDB" id="A0A7J6TC81"/>
<dbReference type="Proteomes" id="UP000574390">
    <property type="component" value="Unassembled WGS sequence"/>
</dbReference>
<keyword evidence="2" id="KW-0418">Kinase</keyword>
<keyword evidence="2" id="KW-0808">Transferase</keyword>
<gene>
    <name evidence="2" type="primary">YAK1_10</name>
    <name evidence="2" type="ORF">FOZ62_023681</name>
</gene>
<proteinExistence type="predicted"/>
<comment type="caution">
    <text evidence="2">The sequence shown here is derived from an EMBL/GenBank/DDBJ whole genome shotgun (WGS) entry which is preliminary data.</text>
</comment>
<feature type="compositionally biased region" description="Low complexity" evidence="1">
    <location>
        <begin position="140"/>
        <end position="159"/>
    </location>
</feature>
<accession>A0A7J6TC81</accession>
<feature type="region of interest" description="Disordered" evidence="1">
    <location>
        <begin position="191"/>
        <end position="213"/>
    </location>
</feature>
<evidence type="ECO:0000313" key="2">
    <source>
        <dbReference type="EMBL" id="KAF4742723.1"/>
    </source>
</evidence>
<evidence type="ECO:0000256" key="1">
    <source>
        <dbReference type="SAM" id="MobiDB-lite"/>
    </source>
</evidence>
<dbReference type="EMBL" id="JABANM010008369">
    <property type="protein sequence ID" value="KAF4742723.1"/>
    <property type="molecule type" value="Genomic_DNA"/>
</dbReference>
<dbReference type="GO" id="GO:0016301">
    <property type="term" value="F:kinase activity"/>
    <property type="evidence" value="ECO:0007669"/>
    <property type="project" value="UniProtKB-KW"/>
</dbReference>
<evidence type="ECO:0000313" key="3">
    <source>
        <dbReference type="Proteomes" id="UP000574390"/>
    </source>
</evidence>
<organism evidence="2 3">
    <name type="scientific">Perkinsus olseni</name>
    <name type="common">Perkinsus atlanticus</name>
    <dbReference type="NCBI Taxonomy" id="32597"/>
    <lineage>
        <taxon>Eukaryota</taxon>
        <taxon>Sar</taxon>
        <taxon>Alveolata</taxon>
        <taxon>Perkinsozoa</taxon>
        <taxon>Perkinsea</taxon>
        <taxon>Perkinsida</taxon>
        <taxon>Perkinsidae</taxon>
        <taxon>Perkinsus</taxon>
    </lineage>
</organism>
<feature type="compositionally biased region" description="Polar residues" evidence="1">
    <location>
        <begin position="166"/>
        <end position="175"/>
    </location>
</feature>
<feature type="compositionally biased region" description="Polar residues" evidence="1">
    <location>
        <begin position="129"/>
        <end position="139"/>
    </location>
</feature>
<sequence length="406" mass="43206">MSSGHPLPLGVSPPAHYSRLQHQMQQQQQQQQQQQHLSGTAHRPFSGHHNTLAPQRTAAGHPVPHRSPGGTDGGGGSRTHDMMYAAKGSSSYYNHHHQQQQQLAAGLYGSKATGQSRHGSDAPRGGLQSAHSRGQQQVYQSPSPGVSVHSSGSHGQYGQRQGGLGTSSMLQQASGQGRVHMHIAAHHRRLGGNNRDRVSPFSQHSSCSSDSFDDPAFAGVPSHELSYMPPAGSEWCPLVSGSNTPQQPSAAAGFASYGVPIHLQQEGGMQGNPNRRNCLDPSGSIPFPADDGTDLGIYIQEQLHHISPARGVSGVEAGVRQNSLEERQSRGMSLRLAIDPTPQLWLFGLLPLHHCAVVTIHLPSALPIPNTPNARSARAAMHQWSLTGRTAAAVLRGWTTASLGSN</sequence>
<feature type="compositionally biased region" description="Low complexity" evidence="1">
    <location>
        <begin position="199"/>
        <end position="213"/>
    </location>
</feature>
<feature type="compositionally biased region" description="Low complexity" evidence="1">
    <location>
        <begin position="21"/>
        <end position="36"/>
    </location>
</feature>
<protein>
    <submittedName>
        <fullName evidence="2">Dual specificity protein kinase yak1</fullName>
    </submittedName>
</protein>
<reference evidence="2 3" key="1">
    <citation type="submission" date="2020-04" db="EMBL/GenBank/DDBJ databases">
        <title>Perkinsus olseni comparative genomics.</title>
        <authorList>
            <person name="Bogema D.R."/>
        </authorList>
    </citation>
    <scope>NUCLEOTIDE SEQUENCE [LARGE SCALE GENOMIC DNA]</scope>
    <source>
        <strain evidence="2">ATCC PRA-205</strain>
    </source>
</reference>
<feature type="region of interest" description="Disordered" evidence="1">
    <location>
        <begin position="1"/>
        <end position="179"/>
    </location>
</feature>
<name>A0A7J6TC81_PEROL</name>